<name>A0A6F8T4Z9_9GAMM</name>
<dbReference type="EMBL" id="AP022839">
    <property type="protein sequence ID" value="BCA95765.1"/>
    <property type="molecule type" value="Genomic_DNA"/>
</dbReference>
<dbReference type="Proteomes" id="UP000502894">
    <property type="component" value="Chromosome"/>
</dbReference>
<organism evidence="1 2">
    <name type="scientific">Legionella antarctica</name>
    <dbReference type="NCBI Taxonomy" id="2708020"/>
    <lineage>
        <taxon>Bacteria</taxon>
        <taxon>Pseudomonadati</taxon>
        <taxon>Pseudomonadota</taxon>
        <taxon>Gammaproteobacteria</taxon>
        <taxon>Legionellales</taxon>
        <taxon>Legionellaceae</taxon>
        <taxon>Legionella</taxon>
    </lineage>
</organism>
<reference evidence="1" key="1">
    <citation type="journal article" date="2020" name="Microbiol. Resour. Announc.">
        <title>Complete Genome Sequence of Novel Psychrotolerant Legionella Strain TUM19329, Isolated from Antarctic Lake Sediment.</title>
        <authorList>
            <person name="Shimada S."/>
            <person name="Nakai R."/>
            <person name="Aoki K."/>
            <person name="Shimoeda N."/>
            <person name="Ohno G."/>
            <person name="Miyazaki Y."/>
            <person name="Kudoh S."/>
            <person name="Imura S."/>
            <person name="Watanabe K."/>
            <person name="Ishii Y."/>
            <person name="Tateda K."/>
        </authorList>
    </citation>
    <scope>NUCLEOTIDE SEQUENCE [LARGE SCALE GENOMIC DNA]</scope>
    <source>
        <strain evidence="1">TUM19329</strain>
    </source>
</reference>
<dbReference type="AlphaFoldDB" id="A0A6F8T4Z9"/>
<protein>
    <submittedName>
        <fullName evidence="1">Uncharacterized protein</fullName>
    </submittedName>
</protein>
<accession>A0A6F8T4Z9</accession>
<sequence>MLKNVVAQFISSFQYLDSKGNRKALWYEFWYSDVTKERFTNTTLTKKIEQAAQECCNKLNALSTQYAEESFALHQEEFFNIIITALSTVQILRFDSGTIKTENYQQGQHHILKRSLHPKQEGLFETMLINGLTSVLKKYPALSPALEQKILIIKEARPEPFTLLLETMKIHQYGKFFSVDGEPKTINDVPQTVHEKLFSNNI</sequence>
<dbReference type="KEGG" id="lant:TUM19329_21260"/>
<proteinExistence type="predicted"/>
<dbReference type="RefSeq" id="WP_173237279.1">
    <property type="nucleotide sequence ID" value="NZ_AP022839.1"/>
</dbReference>
<gene>
    <name evidence="1" type="ORF">TUM19329_21260</name>
</gene>
<evidence type="ECO:0000313" key="1">
    <source>
        <dbReference type="EMBL" id="BCA95765.1"/>
    </source>
</evidence>
<evidence type="ECO:0000313" key="2">
    <source>
        <dbReference type="Proteomes" id="UP000502894"/>
    </source>
</evidence>
<keyword evidence="2" id="KW-1185">Reference proteome</keyword>